<feature type="chain" id="PRO_5020410102" evidence="1">
    <location>
        <begin position="20"/>
        <end position="236"/>
    </location>
</feature>
<dbReference type="Proteomes" id="UP000298264">
    <property type="component" value="Unassembled WGS sequence"/>
</dbReference>
<organism evidence="3 4">
    <name type="scientific">Leptospira ilyithenensis</name>
    <dbReference type="NCBI Taxonomy" id="2484901"/>
    <lineage>
        <taxon>Bacteria</taxon>
        <taxon>Pseudomonadati</taxon>
        <taxon>Spirochaetota</taxon>
        <taxon>Spirochaetia</taxon>
        <taxon>Leptospirales</taxon>
        <taxon>Leptospiraceae</taxon>
        <taxon>Leptospira</taxon>
    </lineage>
</organism>
<name>A0A4R9LLH6_9LEPT</name>
<dbReference type="PANTHER" id="PTHR38731:SF1">
    <property type="entry name" value="FECR PROTEIN DOMAIN-CONTAINING PROTEIN"/>
    <property type="match status" value="1"/>
</dbReference>
<evidence type="ECO:0000259" key="2">
    <source>
        <dbReference type="Pfam" id="PF04773"/>
    </source>
</evidence>
<dbReference type="InterPro" id="IPR006860">
    <property type="entry name" value="FecR"/>
</dbReference>
<comment type="caution">
    <text evidence="3">The sequence shown here is derived from an EMBL/GenBank/DDBJ whole genome shotgun (WGS) entry which is preliminary data.</text>
</comment>
<dbReference type="AlphaFoldDB" id="A0A4R9LLH6"/>
<dbReference type="Gene3D" id="2.60.120.1440">
    <property type="match status" value="1"/>
</dbReference>
<dbReference type="Pfam" id="PF04773">
    <property type="entry name" value="FecR"/>
    <property type="match status" value="1"/>
</dbReference>
<accession>A0A4R9LLH6</accession>
<sequence>MKKIILLLLCLSYFFPVFAEDVAVVSFVKGEVTWSGRNAKKKEESLKINQILRKGDKVTSKDGTCELQLATQATIRLAKFTEASIEDLLNPKSRQSTVKIYTGKLFVKAHKNNKSQNKLNIVSPSLVAGVRGTEFIVAAPPGPETDSDLDLQEGVYVNEGTVAVVPDKKGKEVLTGANEEVTLDGQVLKKQILNEYAKEKMKIFEQFKQLKEENYQLIKEQYKKNEDLMNEMKGKN</sequence>
<feature type="signal peptide" evidence="1">
    <location>
        <begin position="1"/>
        <end position="19"/>
    </location>
</feature>
<evidence type="ECO:0000256" key="1">
    <source>
        <dbReference type="SAM" id="SignalP"/>
    </source>
</evidence>
<keyword evidence="4" id="KW-1185">Reference proteome</keyword>
<evidence type="ECO:0000313" key="3">
    <source>
        <dbReference type="EMBL" id="TGN08486.1"/>
    </source>
</evidence>
<proteinExistence type="predicted"/>
<dbReference type="EMBL" id="RQHV01000061">
    <property type="protein sequence ID" value="TGN08486.1"/>
    <property type="molecule type" value="Genomic_DNA"/>
</dbReference>
<dbReference type="RefSeq" id="WP_135765438.1">
    <property type="nucleotide sequence ID" value="NZ_RQHV01000061.1"/>
</dbReference>
<dbReference type="OrthoDB" id="340574at2"/>
<dbReference type="PANTHER" id="PTHR38731">
    <property type="entry name" value="LIPL45-RELATED LIPOPROTEIN-RELATED"/>
    <property type="match status" value="1"/>
</dbReference>
<feature type="domain" description="FecR protein" evidence="2">
    <location>
        <begin position="58"/>
        <end position="139"/>
    </location>
</feature>
<reference evidence="3" key="1">
    <citation type="journal article" date="2019" name="PLoS Negl. Trop. Dis.">
        <title>Revisiting the worldwide diversity of Leptospira species in the environment.</title>
        <authorList>
            <person name="Vincent A.T."/>
            <person name="Schiettekatte O."/>
            <person name="Bourhy P."/>
            <person name="Veyrier F.J."/>
            <person name="Picardeau M."/>
        </authorList>
    </citation>
    <scope>NUCLEOTIDE SEQUENCE [LARGE SCALE GENOMIC DNA]</scope>
    <source>
        <strain evidence="3">201400974</strain>
    </source>
</reference>
<protein>
    <submittedName>
        <fullName evidence="3">Iron dicitrate transport regulator FecR</fullName>
    </submittedName>
</protein>
<evidence type="ECO:0000313" key="4">
    <source>
        <dbReference type="Proteomes" id="UP000298264"/>
    </source>
</evidence>
<keyword evidence="1" id="KW-0732">Signal</keyword>
<gene>
    <name evidence="3" type="ORF">EHS11_16455</name>
</gene>